<protein>
    <submittedName>
        <fullName evidence="2">Uncharacterized protein</fullName>
    </submittedName>
</protein>
<feature type="transmembrane region" description="Helical" evidence="1">
    <location>
        <begin position="130"/>
        <end position="151"/>
    </location>
</feature>
<keyword evidence="1" id="KW-0812">Transmembrane</keyword>
<proteinExistence type="predicted"/>
<dbReference type="EMBL" id="CP017641">
    <property type="protein sequence ID" value="APZ96494.1"/>
    <property type="molecule type" value="Genomic_DNA"/>
</dbReference>
<dbReference type="KEGG" id="fmr:Fuma_06163"/>
<evidence type="ECO:0000313" key="3">
    <source>
        <dbReference type="Proteomes" id="UP000187735"/>
    </source>
</evidence>
<sequence length="279" mass="31355">MSHSLPVENRVFTSPTTDTNRRRLPSLLRSFMAGAGRYPRFIWGLNLSAMMVLAAWFAIDPGVDLFFARRHLFLQVRSVEQLHSFTEHSDFMWRLGLLLTIANCGMASFAVLTCGLYGRYSGYSGVRAQSGYWSLLALWIAVAFNQSNVAWHGKQARALSSIGTLEQLAADLRDHWPQEDGNRSALGSFMAYPVGRPSTLILLTPPQISDGGITVCVVEHAPTGALRFQLSGTEFGDWLEWHPPGQQPAYFVGGLLNTHRLIRHDKIADRWFLVRYDDR</sequence>
<dbReference type="Proteomes" id="UP000187735">
    <property type="component" value="Chromosome"/>
</dbReference>
<organism evidence="2 3">
    <name type="scientific">Fuerstiella marisgermanici</name>
    <dbReference type="NCBI Taxonomy" id="1891926"/>
    <lineage>
        <taxon>Bacteria</taxon>
        <taxon>Pseudomonadati</taxon>
        <taxon>Planctomycetota</taxon>
        <taxon>Planctomycetia</taxon>
        <taxon>Planctomycetales</taxon>
        <taxon>Planctomycetaceae</taxon>
        <taxon>Fuerstiella</taxon>
    </lineage>
</organism>
<evidence type="ECO:0000256" key="1">
    <source>
        <dbReference type="SAM" id="Phobius"/>
    </source>
</evidence>
<feature type="transmembrane region" description="Helical" evidence="1">
    <location>
        <begin position="41"/>
        <end position="59"/>
    </location>
</feature>
<accession>A0A1P8WR08</accession>
<gene>
    <name evidence="2" type="ORF">Fuma_06163</name>
</gene>
<keyword evidence="1" id="KW-1133">Transmembrane helix</keyword>
<reference evidence="2 3" key="1">
    <citation type="journal article" date="2016" name="Front. Microbiol.">
        <title>Fuerstia marisgermanicae gen. nov., sp. nov., an Unusual Member of the Phylum Planctomycetes from the German Wadden Sea.</title>
        <authorList>
            <person name="Kohn T."/>
            <person name="Heuer A."/>
            <person name="Jogler M."/>
            <person name="Vollmers J."/>
            <person name="Boedeker C."/>
            <person name="Bunk B."/>
            <person name="Rast P."/>
            <person name="Borchert D."/>
            <person name="Glockner I."/>
            <person name="Freese H.M."/>
            <person name="Klenk H.P."/>
            <person name="Overmann J."/>
            <person name="Kaster A.K."/>
            <person name="Rohde M."/>
            <person name="Wiegand S."/>
            <person name="Jogler C."/>
        </authorList>
    </citation>
    <scope>NUCLEOTIDE SEQUENCE [LARGE SCALE GENOMIC DNA]</scope>
    <source>
        <strain evidence="2 3">NH11</strain>
    </source>
</reference>
<dbReference type="OrthoDB" id="254731at2"/>
<dbReference type="STRING" id="1891926.Fuma_06163"/>
<evidence type="ECO:0000313" key="2">
    <source>
        <dbReference type="EMBL" id="APZ96494.1"/>
    </source>
</evidence>
<dbReference type="AlphaFoldDB" id="A0A1P8WR08"/>
<name>A0A1P8WR08_9PLAN</name>
<feature type="transmembrane region" description="Helical" evidence="1">
    <location>
        <begin position="91"/>
        <end position="118"/>
    </location>
</feature>
<keyword evidence="1" id="KW-0472">Membrane</keyword>
<dbReference type="RefSeq" id="WP_077027510.1">
    <property type="nucleotide sequence ID" value="NZ_CP017641.1"/>
</dbReference>
<keyword evidence="3" id="KW-1185">Reference proteome</keyword>